<comment type="caution">
    <text evidence="2">The sequence shown here is derived from an EMBL/GenBank/DDBJ whole genome shotgun (WGS) entry which is preliminary data.</text>
</comment>
<feature type="compositionally biased region" description="Basic and acidic residues" evidence="1">
    <location>
        <begin position="33"/>
        <end position="53"/>
    </location>
</feature>
<name>A0A4Y9YCG9_9AGAM</name>
<dbReference type="Proteomes" id="UP000298327">
    <property type="component" value="Unassembled WGS sequence"/>
</dbReference>
<feature type="region of interest" description="Disordered" evidence="1">
    <location>
        <begin position="26"/>
        <end position="59"/>
    </location>
</feature>
<dbReference type="EMBL" id="SEOQ01000629">
    <property type="protein sequence ID" value="TFY59277.1"/>
    <property type="molecule type" value="Genomic_DNA"/>
</dbReference>
<evidence type="ECO:0000256" key="1">
    <source>
        <dbReference type="SAM" id="MobiDB-lite"/>
    </source>
</evidence>
<proteinExistence type="predicted"/>
<accession>A0A4Y9YCG9</accession>
<keyword evidence="3" id="KW-1185">Reference proteome</keyword>
<protein>
    <submittedName>
        <fullName evidence="2">Uncharacterized protein</fullName>
    </submittedName>
</protein>
<gene>
    <name evidence="2" type="ORF">EVG20_g7848</name>
</gene>
<sequence length="215" mass="23404">MRPVIDIGAPSNPLRAYRAWRMGLGTASSREGSSQERRDTFWPRDAEGSYREADSDDEQTNGAMVSARLRFSNGAFAPVLSLTLRPSQVYSASAHRRGPRLPTVLPPFLCASCPESHCRAPSLRNVRVPIALMLGWQTVVTTCMGHRGSTYAYVDPSACLPERPRQFVATTRAGWGWKHGGQTANAKCEQASWSPGRLCIAAAGVPRTDSSLRSG</sequence>
<dbReference type="AlphaFoldDB" id="A0A4Y9YCG9"/>
<organism evidence="2 3">
    <name type="scientific">Dentipellis fragilis</name>
    <dbReference type="NCBI Taxonomy" id="205917"/>
    <lineage>
        <taxon>Eukaryota</taxon>
        <taxon>Fungi</taxon>
        <taxon>Dikarya</taxon>
        <taxon>Basidiomycota</taxon>
        <taxon>Agaricomycotina</taxon>
        <taxon>Agaricomycetes</taxon>
        <taxon>Russulales</taxon>
        <taxon>Hericiaceae</taxon>
        <taxon>Dentipellis</taxon>
    </lineage>
</organism>
<reference evidence="2 3" key="1">
    <citation type="submission" date="2019-02" db="EMBL/GenBank/DDBJ databases">
        <title>Genome sequencing of the rare red list fungi Dentipellis fragilis.</title>
        <authorList>
            <person name="Buettner E."/>
            <person name="Kellner H."/>
        </authorList>
    </citation>
    <scope>NUCLEOTIDE SEQUENCE [LARGE SCALE GENOMIC DNA]</scope>
    <source>
        <strain evidence="2 3">DSM 105465</strain>
    </source>
</reference>
<evidence type="ECO:0000313" key="3">
    <source>
        <dbReference type="Proteomes" id="UP000298327"/>
    </source>
</evidence>
<evidence type="ECO:0000313" key="2">
    <source>
        <dbReference type="EMBL" id="TFY59277.1"/>
    </source>
</evidence>